<organism evidence="1 2">
    <name type="scientific">Arabis nemorensis</name>
    <dbReference type="NCBI Taxonomy" id="586526"/>
    <lineage>
        <taxon>Eukaryota</taxon>
        <taxon>Viridiplantae</taxon>
        <taxon>Streptophyta</taxon>
        <taxon>Embryophyta</taxon>
        <taxon>Tracheophyta</taxon>
        <taxon>Spermatophyta</taxon>
        <taxon>Magnoliopsida</taxon>
        <taxon>eudicotyledons</taxon>
        <taxon>Gunneridae</taxon>
        <taxon>Pentapetalae</taxon>
        <taxon>rosids</taxon>
        <taxon>malvids</taxon>
        <taxon>Brassicales</taxon>
        <taxon>Brassicaceae</taxon>
        <taxon>Arabideae</taxon>
        <taxon>Arabis</taxon>
    </lineage>
</organism>
<dbReference type="OrthoDB" id="8063676at2759"/>
<gene>
    <name evidence="1" type="ORF">ANE_LOCUS9373</name>
</gene>
<comment type="caution">
    <text evidence="1">The sequence shown here is derived from an EMBL/GenBank/DDBJ whole genome shotgun (WGS) entry which is preliminary data.</text>
</comment>
<evidence type="ECO:0008006" key="3">
    <source>
        <dbReference type="Google" id="ProtNLM"/>
    </source>
</evidence>
<dbReference type="Proteomes" id="UP000489600">
    <property type="component" value="Unassembled WGS sequence"/>
</dbReference>
<protein>
    <recommendedName>
        <fullName evidence="3">DUF4219 domain-containing protein</fullName>
    </recommendedName>
</protein>
<name>A0A565BBB7_9BRAS</name>
<reference evidence="1" key="1">
    <citation type="submission" date="2019-07" db="EMBL/GenBank/DDBJ databases">
        <authorList>
            <person name="Dittberner H."/>
        </authorList>
    </citation>
    <scope>NUCLEOTIDE SEQUENCE [LARGE SCALE GENOMIC DNA]</scope>
</reference>
<keyword evidence="2" id="KW-1185">Reference proteome</keyword>
<evidence type="ECO:0000313" key="1">
    <source>
        <dbReference type="EMBL" id="VVA98928.1"/>
    </source>
</evidence>
<dbReference type="EMBL" id="CABITT030000003">
    <property type="protein sequence ID" value="VVA98928.1"/>
    <property type="molecule type" value="Genomic_DNA"/>
</dbReference>
<dbReference type="AlphaFoldDB" id="A0A565BBB7"/>
<evidence type="ECO:0000313" key="2">
    <source>
        <dbReference type="Proteomes" id="UP000489600"/>
    </source>
</evidence>
<dbReference type="Pfam" id="PF14223">
    <property type="entry name" value="Retrotran_gag_2"/>
    <property type="match status" value="1"/>
</dbReference>
<sequence>MEATLQEVTTVVDLKYEVWSPMVKATLTEKGLWDIVENGVPPDPSKIPEVAATIEAEQLSKWRDLVRKDTKALQILQCSVPDSVFRTTLSASSAKDLWDMLKRGDE</sequence>
<proteinExistence type="predicted"/>
<accession>A0A565BBB7</accession>